<comment type="caution">
    <text evidence="1">The sequence shown here is derived from an EMBL/GenBank/DDBJ whole genome shotgun (WGS) entry which is preliminary data.</text>
</comment>
<dbReference type="InterPro" id="IPR009225">
    <property type="entry name" value="Phage_head_completion_GpL"/>
</dbReference>
<keyword evidence="2" id="KW-1185">Reference proteome</keyword>
<dbReference type="Proteomes" id="UP000029447">
    <property type="component" value="Unassembled WGS sequence"/>
</dbReference>
<proteinExistence type="predicted"/>
<name>A0ABR4VM20_9GAMM</name>
<organism evidence="1 2">
    <name type="scientific">Pectobacterium odoriferum</name>
    <dbReference type="NCBI Taxonomy" id="78398"/>
    <lineage>
        <taxon>Bacteria</taxon>
        <taxon>Pseudomonadati</taxon>
        <taxon>Pseudomonadota</taxon>
        <taxon>Gammaproteobacteria</taxon>
        <taxon>Enterobacterales</taxon>
        <taxon>Pectobacteriaceae</taxon>
        <taxon>Pectobacterium</taxon>
    </lineage>
</organism>
<protein>
    <submittedName>
        <fullName evidence="1">Head completion protein</fullName>
    </submittedName>
</protein>
<dbReference type="EMBL" id="JQOF01000015">
    <property type="protein sequence ID" value="KGA40395.1"/>
    <property type="molecule type" value="Genomic_DNA"/>
</dbReference>
<reference evidence="1 2" key="1">
    <citation type="submission" date="2014-08" db="EMBL/GenBank/DDBJ databases">
        <title>Genome sequences of NCPPB Pectobacterium isolates.</title>
        <authorList>
            <person name="Glover R.H."/>
            <person name="Sapp M."/>
            <person name="Elphinstone J."/>
        </authorList>
    </citation>
    <scope>NUCLEOTIDE SEQUENCE [LARGE SCALE GENOMIC DNA]</scope>
    <source>
        <strain evidence="1 2">NCPPB3841</strain>
    </source>
</reference>
<evidence type="ECO:0000313" key="1">
    <source>
        <dbReference type="EMBL" id="KGA40395.1"/>
    </source>
</evidence>
<gene>
    <name evidence="1" type="ORF">KU75_16810</name>
</gene>
<accession>A0ABR4VM20</accession>
<dbReference type="Pfam" id="PF05926">
    <property type="entry name" value="Phage_GPL"/>
    <property type="match status" value="1"/>
</dbReference>
<sequence>MCRGSRSARFFGGCMFSGTPVDYQDAVLANNGFWPDLNLRDFQKQRTIPADIDAGTVAQALLAAAGEVNAALVRVEQQHKNSGYGMASVVPGVSLDGNNLLCAQYQKAVFARAKADLIGEFATIGRRESHPGQEGDETRKGLLAEAAIVIRSMKGLKRATVKMV</sequence>
<evidence type="ECO:0000313" key="2">
    <source>
        <dbReference type="Proteomes" id="UP000029447"/>
    </source>
</evidence>